<dbReference type="InterPro" id="IPR000182">
    <property type="entry name" value="GNAT_dom"/>
</dbReference>
<feature type="domain" description="N-acetyltransferase" evidence="1">
    <location>
        <begin position="37"/>
        <end position="177"/>
    </location>
</feature>
<reference evidence="2 3" key="1">
    <citation type="submission" date="2018-12" db="EMBL/GenBank/DDBJ databases">
        <title>Marinifilum JC070 sp. nov., a marine bacterium isolated from Yongle Blue Hole in the South China Sea.</title>
        <authorList>
            <person name="Fu T."/>
        </authorList>
    </citation>
    <scope>NUCLEOTIDE SEQUENCE [LARGE SCALE GENOMIC DNA]</scope>
    <source>
        <strain evidence="2 3">JC070</strain>
    </source>
</reference>
<dbReference type="PANTHER" id="PTHR43792">
    <property type="entry name" value="GNAT FAMILY, PUTATIVE (AFU_ORTHOLOGUE AFUA_3G00765)-RELATED-RELATED"/>
    <property type="match status" value="1"/>
</dbReference>
<sequence>MSQNCEFKTERLIVQDWQNQLSTATKQHVFAEKVIGILSPKVTEALPDGWQNINTIEKAEQWIQERSQEGIFSSVSLKSEEELIGFLFLYACVSEKQLIDMRFGYLLAESAWRKGFGTELIKGLLSWCEEQKNIRSLAGGVEKENIGSIKVMEKTGFTIAAESKASDAVIFYERKFL</sequence>
<evidence type="ECO:0000259" key="1">
    <source>
        <dbReference type="PROSITE" id="PS51186"/>
    </source>
</evidence>
<dbReference type="PANTHER" id="PTHR43792:SF1">
    <property type="entry name" value="N-ACETYLTRANSFERASE DOMAIN-CONTAINING PROTEIN"/>
    <property type="match status" value="1"/>
</dbReference>
<evidence type="ECO:0000313" key="3">
    <source>
        <dbReference type="Proteomes" id="UP000732105"/>
    </source>
</evidence>
<dbReference type="InterPro" id="IPR051531">
    <property type="entry name" value="N-acetyltransferase"/>
</dbReference>
<dbReference type="Proteomes" id="UP000732105">
    <property type="component" value="Unassembled WGS sequence"/>
</dbReference>
<keyword evidence="3" id="KW-1185">Reference proteome</keyword>
<dbReference type="EMBL" id="RZNH01000033">
    <property type="protein sequence ID" value="NOU61381.1"/>
    <property type="molecule type" value="Genomic_DNA"/>
</dbReference>
<dbReference type="PROSITE" id="PS51186">
    <property type="entry name" value="GNAT"/>
    <property type="match status" value="1"/>
</dbReference>
<name>A0ABX1WZP5_9BACT</name>
<dbReference type="SUPFAM" id="SSF55729">
    <property type="entry name" value="Acyl-CoA N-acyltransferases (Nat)"/>
    <property type="match status" value="1"/>
</dbReference>
<evidence type="ECO:0000313" key="2">
    <source>
        <dbReference type="EMBL" id="NOU61381.1"/>
    </source>
</evidence>
<dbReference type="RefSeq" id="WP_171596645.1">
    <property type="nucleotide sequence ID" value="NZ_RZNH01000033.1"/>
</dbReference>
<proteinExistence type="predicted"/>
<dbReference type="Pfam" id="PF13302">
    <property type="entry name" value="Acetyltransf_3"/>
    <property type="match status" value="1"/>
</dbReference>
<dbReference type="Gene3D" id="3.40.630.30">
    <property type="match status" value="1"/>
</dbReference>
<comment type="caution">
    <text evidence="2">The sequence shown here is derived from an EMBL/GenBank/DDBJ whole genome shotgun (WGS) entry which is preliminary data.</text>
</comment>
<dbReference type="InterPro" id="IPR016181">
    <property type="entry name" value="Acyl_CoA_acyltransferase"/>
</dbReference>
<protein>
    <submittedName>
        <fullName evidence="2">N-acetyltransferase</fullName>
    </submittedName>
</protein>
<accession>A0ABX1WZP5</accession>
<organism evidence="2 3">
    <name type="scientific">Marinifilum caeruleilacunae</name>
    <dbReference type="NCBI Taxonomy" id="2499076"/>
    <lineage>
        <taxon>Bacteria</taxon>
        <taxon>Pseudomonadati</taxon>
        <taxon>Bacteroidota</taxon>
        <taxon>Bacteroidia</taxon>
        <taxon>Marinilabiliales</taxon>
        <taxon>Marinifilaceae</taxon>
    </lineage>
</organism>
<gene>
    <name evidence="2" type="ORF">ELS83_16355</name>
</gene>